<dbReference type="PANTHER" id="PTHR38480:SF1">
    <property type="entry name" value="SLR0254 PROTEIN"/>
    <property type="match status" value="1"/>
</dbReference>
<reference evidence="7" key="1">
    <citation type="submission" date="2023-10" db="EMBL/GenBank/DDBJ databases">
        <title>Characterization and whole genome sequencing of a novel strain of Bergeyella porcorum QD2021 isolated from pig.</title>
        <authorList>
            <person name="Liu G."/>
            <person name="Chen C."/>
            <person name="Han X."/>
        </authorList>
    </citation>
    <scope>NUCLEOTIDE SEQUENCE</scope>
    <source>
        <strain evidence="7">QD2021</strain>
    </source>
</reference>
<accession>A0AAU0EZ88</accession>
<protein>
    <submittedName>
        <fullName evidence="7">Transporter</fullName>
    </submittedName>
</protein>
<dbReference type="EMBL" id="CP136426">
    <property type="protein sequence ID" value="WOC51682.1"/>
    <property type="molecule type" value="Genomic_DNA"/>
</dbReference>
<evidence type="ECO:0000313" key="7">
    <source>
        <dbReference type="EMBL" id="WOC51682.1"/>
    </source>
</evidence>
<evidence type="ECO:0000256" key="2">
    <source>
        <dbReference type="ARBA" id="ARBA00022692"/>
    </source>
</evidence>
<name>A0AAU0EZ88_9FLAO</name>
<feature type="transmembrane region" description="Helical" evidence="5">
    <location>
        <begin position="73"/>
        <end position="94"/>
    </location>
</feature>
<organism evidence="7 8">
    <name type="scientific">Bergeyella porcorum</name>
    <dbReference type="NCBI Taxonomy" id="1735111"/>
    <lineage>
        <taxon>Bacteria</taxon>
        <taxon>Pseudomonadati</taxon>
        <taxon>Bacteroidota</taxon>
        <taxon>Flavobacteriia</taxon>
        <taxon>Flavobacteriales</taxon>
        <taxon>Weeksellaceae</taxon>
        <taxon>Bergeyella</taxon>
    </lineage>
</organism>
<evidence type="ECO:0000313" key="8">
    <source>
        <dbReference type="Proteomes" id="UP001432059"/>
    </source>
</evidence>
<evidence type="ECO:0000256" key="5">
    <source>
        <dbReference type="SAM" id="Phobius"/>
    </source>
</evidence>
<dbReference type="KEGG" id="bpor:BPO_1035"/>
<dbReference type="GO" id="GO:0016020">
    <property type="term" value="C:membrane"/>
    <property type="evidence" value="ECO:0007669"/>
    <property type="project" value="UniProtKB-SubCell"/>
</dbReference>
<evidence type="ECO:0000256" key="3">
    <source>
        <dbReference type="ARBA" id="ARBA00022989"/>
    </source>
</evidence>
<keyword evidence="4 5" id="KW-0472">Membrane</keyword>
<evidence type="ECO:0000256" key="4">
    <source>
        <dbReference type="ARBA" id="ARBA00023136"/>
    </source>
</evidence>
<proteinExistence type="predicted"/>
<comment type="subcellular location">
    <subcellularLocation>
        <location evidence="1">Membrane</location>
        <topology evidence="1">Multi-pass membrane protein</topology>
    </subcellularLocation>
</comment>
<feature type="domain" description="RDD" evidence="6">
    <location>
        <begin position="14"/>
        <end position="106"/>
    </location>
</feature>
<keyword evidence="3 5" id="KW-1133">Transmembrane helix</keyword>
<evidence type="ECO:0000259" key="6">
    <source>
        <dbReference type="Pfam" id="PF06271"/>
    </source>
</evidence>
<keyword evidence="2 5" id="KW-0812">Transmembrane</keyword>
<sequence length="205" mass="23527">MFFEMLNIDVYFAGLDNWSIGAILIILTLPIHLYTLVLESLMEGQTFGKRMMKIKVIKIDGYQASFGDYLMRWVFRLIDIFSNSGIVGVLAMVISKHNQRLGDMATDTAVISLKNNVGISHTILVQLSEDYTPQFPQVIRLNDNDMRIIKDHFINAQKNDDRVILSKLSQKIKTTLKLNPDAVQLTDRQFITTIIKDYNFYTGKE</sequence>
<dbReference type="Proteomes" id="UP001432059">
    <property type="component" value="Chromosome"/>
</dbReference>
<keyword evidence="8" id="KW-1185">Reference proteome</keyword>
<dbReference type="InterPro" id="IPR010432">
    <property type="entry name" value="RDD"/>
</dbReference>
<feature type="transmembrane region" description="Helical" evidence="5">
    <location>
        <begin position="20"/>
        <end position="42"/>
    </location>
</feature>
<dbReference type="AlphaFoldDB" id="A0AAU0EZ88"/>
<dbReference type="PANTHER" id="PTHR38480">
    <property type="entry name" value="SLR0254 PROTEIN"/>
    <property type="match status" value="1"/>
</dbReference>
<evidence type="ECO:0000256" key="1">
    <source>
        <dbReference type="ARBA" id="ARBA00004141"/>
    </source>
</evidence>
<dbReference type="Pfam" id="PF06271">
    <property type="entry name" value="RDD"/>
    <property type="match status" value="1"/>
</dbReference>
<gene>
    <name evidence="7" type="ORF">BPO_1035</name>
</gene>